<dbReference type="PRINTS" id="PR00455">
    <property type="entry name" value="HTHTETR"/>
</dbReference>
<dbReference type="Pfam" id="PF00440">
    <property type="entry name" value="TetR_N"/>
    <property type="match status" value="1"/>
</dbReference>
<feature type="DNA-binding region" description="H-T-H motif" evidence="5">
    <location>
        <begin position="41"/>
        <end position="60"/>
    </location>
</feature>
<dbReference type="Gene3D" id="1.10.357.10">
    <property type="entry name" value="Tetracycline Repressor, domain 2"/>
    <property type="match status" value="1"/>
</dbReference>
<evidence type="ECO:0000256" key="1">
    <source>
        <dbReference type="ARBA" id="ARBA00022491"/>
    </source>
</evidence>
<dbReference type="SUPFAM" id="SSF46689">
    <property type="entry name" value="Homeodomain-like"/>
    <property type="match status" value="1"/>
</dbReference>
<keyword evidence="1" id="KW-0678">Repressor</keyword>
<dbReference type="Pfam" id="PF13977">
    <property type="entry name" value="TetR_C_6"/>
    <property type="match status" value="1"/>
</dbReference>
<dbReference type="RefSeq" id="WP_397715173.1">
    <property type="nucleotide sequence ID" value="NZ_JBIRGN010000005.1"/>
</dbReference>
<dbReference type="InterPro" id="IPR009057">
    <property type="entry name" value="Homeodomain-like_sf"/>
</dbReference>
<dbReference type="EMBL" id="JBIRGQ010000005">
    <property type="protein sequence ID" value="MFH8548679.1"/>
    <property type="molecule type" value="Genomic_DNA"/>
</dbReference>
<evidence type="ECO:0000259" key="6">
    <source>
        <dbReference type="PROSITE" id="PS50977"/>
    </source>
</evidence>
<gene>
    <name evidence="7" type="ORF">ACH4F9_27055</name>
</gene>
<keyword evidence="2" id="KW-0805">Transcription regulation</keyword>
<evidence type="ECO:0000313" key="8">
    <source>
        <dbReference type="Proteomes" id="UP001610818"/>
    </source>
</evidence>
<accession>A0ABW7QWY8</accession>
<sequence length="228" mass="24847">MEQHTPRHRPSGQYAAADSRRAAIIDAALLFFAKAGYLNSSLAKIAEEAGTSATVITHHFGSKQRLLMAVLEAREERTVRTFGRLGPGSGGDSGDDVRALFREVLALASYNLTQPGLIQLYTKLSAEAGDPAHPAHTYFAERYERVARHLASALQRSADRGQLRAGIDPESIAREILAVSDGLQVQWAVTDGRLDFVGMYRAHLDRLTRALTVDGKGLDEPAGEEQRP</sequence>
<dbReference type="SUPFAM" id="SSF48498">
    <property type="entry name" value="Tetracyclin repressor-like, C-terminal domain"/>
    <property type="match status" value="1"/>
</dbReference>
<feature type="domain" description="HTH tetR-type" evidence="6">
    <location>
        <begin position="18"/>
        <end position="78"/>
    </location>
</feature>
<keyword evidence="3 5" id="KW-0238">DNA-binding</keyword>
<proteinExistence type="predicted"/>
<dbReference type="InterPro" id="IPR036271">
    <property type="entry name" value="Tet_transcr_reg_TetR-rel_C_sf"/>
</dbReference>
<organism evidence="7 8">
    <name type="scientific">Streptomyces longisporoflavus</name>
    <dbReference type="NCBI Taxonomy" id="28044"/>
    <lineage>
        <taxon>Bacteria</taxon>
        <taxon>Bacillati</taxon>
        <taxon>Actinomycetota</taxon>
        <taxon>Actinomycetes</taxon>
        <taxon>Kitasatosporales</taxon>
        <taxon>Streptomycetaceae</taxon>
        <taxon>Streptomyces</taxon>
    </lineage>
</organism>
<reference evidence="7 8" key="1">
    <citation type="submission" date="2024-10" db="EMBL/GenBank/DDBJ databases">
        <title>The Natural Products Discovery Center: Release of the First 8490 Sequenced Strains for Exploring Actinobacteria Biosynthetic Diversity.</title>
        <authorList>
            <person name="Kalkreuter E."/>
            <person name="Kautsar S.A."/>
            <person name="Yang D."/>
            <person name="Bader C.D."/>
            <person name="Teijaro C.N."/>
            <person name="Fluegel L."/>
            <person name="Davis C.M."/>
            <person name="Simpson J.R."/>
            <person name="Lauterbach L."/>
            <person name="Steele A.D."/>
            <person name="Gui C."/>
            <person name="Meng S."/>
            <person name="Li G."/>
            <person name="Viehrig K."/>
            <person name="Ye F."/>
            <person name="Su P."/>
            <person name="Kiefer A.F."/>
            <person name="Nichols A."/>
            <person name="Cepeda A.J."/>
            <person name="Yan W."/>
            <person name="Fan B."/>
            <person name="Jiang Y."/>
            <person name="Adhikari A."/>
            <person name="Zheng C.-J."/>
            <person name="Schuster L."/>
            <person name="Cowan T.M."/>
            <person name="Smanski M.J."/>
            <person name="Chevrette M.G."/>
            <person name="De Carvalho L.P.S."/>
            <person name="Shen B."/>
        </authorList>
    </citation>
    <scope>NUCLEOTIDE SEQUENCE [LARGE SCALE GENOMIC DNA]</scope>
    <source>
        <strain evidence="7 8">NPDC017990</strain>
    </source>
</reference>
<dbReference type="Gene3D" id="1.10.10.60">
    <property type="entry name" value="Homeodomain-like"/>
    <property type="match status" value="1"/>
</dbReference>
<dbReference type="PANTHER" id="PTHR47506:SF6">
    <property type="entry name" value="HTH-TYPE TRANSCRIPTIONAL REPRESSOR NEMR"/>
    <property type="match status" value="1"/>
</dbReference>
<dbReference type="Proteomes" id="UP001610818">
    <property type="component" value="Unassembled WGS sequence"/>
</dbReference>
<keyword evidence="4" id="KW-0804">Transcription</keyword>
<dbReference type="PROSITE" id="PS50977">
    <property type="entry name" value="HTH_TETR_2"/>
    <property type="match status" value="1"/>
</dbReference>
<name>A0ABW7QWY8_9ACTN</name>
<evidence type="ECO:0000256" key="2">
    <source>
        <dbReference type="ARBA" id="ARBA00023015"/>
    </source>
</evidence>
<evidence type="ECO:0000256" key="4">
    <source>
        <dbReference type="ARBA" id="ARBA00023163"/>
    </source>
</evidence>
<comment type="caution">
    <text evidence="7">The sequence shown here is derived from an EMBL/GenBank/DDBJ whole genome shotgun (WGS) entry which is preliminary data.</text>
</comment>
<dbReference type="PANTHER" id="PTHR47506">
    <property type="entry name" value="TRANSCRIPTIONAL REGULATORY PROTEIN"/>
    <property type="match status" value="1"/>
</dbReference>
<evidence type="ECO:0000256" key="3">
    <source>
        <dbReference type="ARBA" id="ARBA00023125"/>
    </source>
</evidence>
<keyword evidence="8" id="KW-1185">Reference proteome</keyword>
<dbReference type="InterPro" id="IPR039538">
    <property type="entry name" value="BetI_C"/>
</dbReference>
<evidence type="ECO:0000256" key="5">
    <source>
        <dbReference type="PROSITE-ProRule" id="PRU00335"/>
    </source>
</evidence>
<protein>
    <submittedName>
        <fullName evidence="7">TetR/AcrR family transcriptional regulator</fullName>
    </submittedName>
</protein>
<dbReference type="InterPro" id="IPR001647">
    <property type="entry name" value="HTH_TetR"/>
</dbReference>
<evidence type="ECO:0000313" key="7">
    <source>
        <dbReference type="EMBL" id="MFH8548679.1"/>
    </source>
</evidence>